<dbReference type="Proteomes" id="UP000688137">
    <property type="component" value="Unassembled WGS sequence"/>
</dbReference>
<evidence type="ECO:0000256" key="1">
    <source>
        <dbReference type="ARBA" id="ARBA00004173"/>
    </source>
</evidence>
<sequence>MMIRKLLSKRVLFIRPQFCINHIFDTQDQFKKISRTSIDSIKSSVKPLPSPTEEAGLFMEENEVDVRFLKVLKSFEKIDVKSVNWEGDLIKDLGLDSLERIALITSVEHEFTAIFEDRVFDNLKSLQDIKKQILKDDSAF</sequence>
<evidence type="ECO:0000256" key="10">
    <source>
        <dbReference type="ARBA" id="ARBA00023128"/>
    </source>
</evidence>
<keyword evidence="11 12" id="KW-0275">Fatty acid biosynthesis</keyword>
<evidence type="ECO:0000256" key="4">
    <source>
        <dbReference type="ARBA" id="ARBA00022450"/>
    </source>
</evidence>
<keyword evidence="9" id="KW-0443">Lipid metabolism</keyword>
<keyword evidence="10" id="KW-0496">Mitochondrion</keyword>
<reference evidence="14" key="1">
    <citation type="submission" date="2021-01" db="EMBL/GenBank/DDBJ databases">
        <authorList>
            <consortium name="Genoscope - CEA"/>
            <person name="William W."/>
        </authorList>
    </citation>
    <scope>NUCLEOTIDE SEQUENCE</scope>
</reference>
<dbReference type="InterPro" id="IPR009081">
    <property type="entry name" value="PP-bd_ACP"/>
</dbReference>
<keyword evidence="5 12" id="KW-0444">Lipid biosynthesis</keyword>
<evidence type="ECO:0000256" key="12">
    <source>
        <dbReference type="RuleBase" id="RU000722"/>
    </source>
</evidence>
<dbReference type="OMA" id="FYINHIF"/>
<dbReference type="GO" id="GO:0005739">
    <property type="term" value="C:mitochondrion"/>
    <property type="evidence" value="ECO:0007669"/>
    <property type="project" value="UniProtKB-SubCell"/>
</dbReference>
<dbReference type="GO" id="GO:0000036">
    <property type="term" value="F:acyl carrier activity"/>
    <property type="evidence" value="ECO:0007669"/>
    <property type="project" value="TreeGrafter"/>
</dbReference>
<evidence type="ECO:0000256" key="8">
    <source>
        <dbReference type="ARBA" id="ARBA00022982"/>
    </source>
</evidence>
<dbReference type="GO" id="GO:0000035">
    <property type="term" value="F:acyl binding"/>
    <property type="evidence" value="ECO:0007669"/>
    <property type="project" value="TreeGrafter"/>
</dbReference>
<name>A0A8S1Q8X1_PARPR</name>
<evidence type="ECO:0000259" key="13">
    <source>
        <dbReference type="Pfam" id="PF00550"/>
    </source>
</evidence>
<evidence type="ECO:0000256" key="3">
    <source>
        <dbReference type="ARBA" id="ARBA00022448"/>
    </source>
</evidence>
<keyword evidence="3" id="KW-0813">Transport</keyword>
<evidence type="ECO:0000256" key="9">
    <source>
        <dbReference type="ARBA" id="ARBA00023098"/>
    </source>
</evidence>
<dbReference type="Pfam" id="PF00550">
    <property type="entry name" value="PP-binding"/>
    <property type="match status" value="1"/>
</dbReference>
<evidence type="ECO:0000256" key="2">
    <source>
        <dbReference type="ARBA" id="ARBA00010930"/>
    </source>
</evidence>
<comment type="caution">
    <text evidence="14">The sequence shown here is derived from an EMBL/GenBank/DDBJ whole genome shotgun (WGS) entry which is preliminary data.</text>
</comment>
<keyword evidence="15" id="KW-1185">Reference proteome</keyword>
<keyword evidence="7" id="KW-0276">Fatty acid metabolism</keyword>
<gene>
    <name evidence="14" type="ORF">PPRIM_AZ9-3.1.T1480008</name>
</gene>
<evidence type="ECO:0000256" key="6">
    <source>
        <dbReference type="ARBA" id="ARBA00022553"/>
    </source>
</evidence>
<keyword evidence="6" id="KW-0597">Phosphoprotein</keyword>
<proteinExistence type="inferred from homology"/>
<dbReference type="PANTHER" id="PTHR20863:SF28">
    <property type="entry name" value="ACYL CARRIER PROTEIN, MITOCHONDRIAL"/>
    <property type="match status" value="1"/>
</dbReference>
<evidence type="ECO:0000256" key="5">
    <source>
        <dbReference type="ARBA" id="ARBA00022516"/>
    </source>
</evidence>
<organism evidence="14 15">
    <name type="scientific">Paramecium primaurelia</name>
    <dbReference type="NCBI Taxonomy" id="5886"/>
    <lineage>
        <taxon>Eukaryota</taxon>
        <taxon>Sar</taxon>
        <taxon>Alveolata</taxon>
        <taxon>Ciliophora</taxon>
        <taxon>Intramacronucleata</taxon>
        <taxon>Oligohymenophorea</taxon>
        <taxon>Peniculida</taxon>
        <taxon>Parameciidae</taxon>
        <taxon>Paramecium</taxon>
    </lineage>
</organism>
<dbReference type="AlphaFoldDB" id="A0A8S1Q8X1"/>
<evidence type="ECO:0000313" key="15">
    <source>
        <dbReference type="Proteomes" id="UP000688137"/>
    </source>
</evidence>
<evidence type="ECO:0000256" key="11">
    <source>
        <dbReference type="ARBA" id="ARBA00023160"/>
    </source>
</evidence>
<dbReference type="EMBL" id="CAJJDM010000152">
    <property type="protein sequence ID" value="CAD8111497.1"/>
    <property type="molecule type" value="Genomic_DNA"/>
</dbReference>
<comment type="similarity">
    <text evidence="2">Belongs to the acyl carrier protein (ACP) family.</text>
</comment>
<protein>
    <recommendedName>
        <fullName evidence="12">Acyl carrier protein</fullName>
    </recommendedName>
</protein>
<feature type="domain" description="Carrier" evidence="13">
    <location>
        <begin position="69"/>
        <end position="130"/>
    </location>
</feature>
<accession>A0A8S1Q8X1</accession>
<evidence type="ECO:0000313" key="14">
    <source>
        <dbReference type="EMBL" id="CAD8111497.1"/>
    </source>
</evidence>
<keyword evidence="4 12" id="KW-0596">Phosphopantetheine</keyword>
<comment type="subcellular location">
    <subcellularLocation>
        <location evidence="1">Mitochondrion</location>
    </subcellularLocation>
</comment>
<dbReference type="PANTHER" id="PTHR20863">
    <property type="entry name" value="ACYL CARRIER PROTEIN"/>
    <property type="match status" value="1"/>
</dbReference>
<evidence type="ECO:0000256" key="7">
    <source>
        <dbReference type="ARBA" id="ARBA00022832"/>
    </source>
</evidence>
<keyword evidence="8" id="KW-0249">Electron transport</keyword>
<comment type="function">
    <text evidence="12">Carrier of the growing fatty acid chain in fatty acid biosynthesis.</text>
</comment>
<dbReference type="InterPro" id="IPR003231">
    <property type="entry name" value="ACP"/>
</dbReference>